<evidence type="ECO:0000313" key="1">
    <source>
        <dbReference type="EMBL" id="MBT2186345.1"/>
    </source>
</evidence>
<protein>
    <submittedName>
        <fullName evidence="1">Uncharacterized protein</fullName>
    </submittedName>
</protein>
<sequence>MAQEQRPRGSEVTGALIGWERRGSRHGVVMTLQIVENAAQYQDHRYHRVSVALNDRQLRSMARDLARAARSRGLDLRARPPLRARIWTRLKSLVMK</sequence>
<reference evidence="1" key="1">
    <citation type="submission" date="2021-05" db="EMBL/GenBank/DDBJ databases">
        <title>Genome of Sphingobium sp. strain.</title>
        <authorList>
            <person name="Fan R."/>
        </authorList>
    </citation>
    <scope>NUCLEOTIDE SEQUENCE</scope>
    <source>
        <strain evidence="1">H33</strain>
    </source>
</reference>
<gene>
    <name evidence="1" type="ORF">KK488_05230</name>
</gene>
<dbReference type="AlphaFoldDB" id="A0A9X1IQ80"/>
<dbReference type="Proteomes" id="UP001138757">
    <property type="component" value="Unassembled WGS sequence"/>
</dbReference>
<proteinExistence type="predicted"/>
<evidence type="ECO:0000313" key="2">
    <source>
        <dbReference type="Proteomes" id="UP001138757"/>
    </source>
</evidence>
<comment type="caution">
    <text evidence="1">The sequence shown here is derived from an EMBL/GenBank/DDBJ whole genome shotgun (WGS) entry which is preliminary data.</text>
</comment>
<organism evidence="1 2">
    <name type="scientific">Sphingobium nicotianae</name>
    <dbReference type="NCBI Taxonomy" id="2782607"/>
    <lineage>
        <taxon>Bacteria</taxon>
        <taxon>Pseudomonadati</taxon>
        <taxon>Pseudomonadota</taxon>
        <taxon>Alphaproteobacteria</taxon>
        <taxon>Sphingomonadales</taxon>
        <taxon>Sphingomonadaceae</taxon>
        <taxon>Sphingobium</taxon>
    </lineage>
</organism>
<dbReference type="EMBL" id="JAHGAW010000003">
    <property type="protein sequence ID" value="MBT2186345.1"/>
    <property type="molecule type" value="Genomic_DNA"/>
</dbReference>
<name>A0A9X1IQ80_9SPHN</name>
<accession>A0A9X1IQ80</accession>
<keyword evidence="2" id="KW-1185">Reference proteome</keyword>